<dbReference type="PROSITE" id="PS51257">
    <property type="entry name" value="PROKAR_LIPOPROTEIN"/>
    <property type="match status" value="1"/>
</dbReference>
<evidence type="ECO:0000313" key="2">
    <source>
        <dbReference type="EMBL" id="SHG16875.1"/>
    </source>
</evidence>
<evidence type="ECO:0008006" key="4">
    <source>
        <dbReference type="Google" id="ProtNLM"/>
    </source>
</evidence>
<feature type="chain" id="PRO_5012793366" description="Lipoprotein" evidence="1">
    <location>
        <begin position="23"/>
        <end position="123"/>
    </location>
</feature>
<sequence length="123" mass="14413">MKKIFLLLLVSLSLSSCITTQTENKGSYVSKDYTKSMFVISDKVKPGMSKADFISLFGKPYKTGFYFDKDKVLHEDLYYKEQLYIQTWYMINTVFHFENSILISQEQGDENRTFSECNYSSKK</sequence>
<dbReference type="STRING" id="1297750.SAMN05444405_1294"/>
<evidence type="ECO:0000256" key="1">
    <source>
        <dbReference type="SAM" id="SignalP"/>
    </source>
</evidence>
<evidence type="ECO:0000313" key="3">
    <source>
        <dbReference type="Proteomes" id="UP000184509"/>
    </source>
</evidence>
<accession>A0A1M5HLP2</accession>
<dbReference type="EMBL" id="FQTV01000029">
    <property type="protein sequence ID" value="SHG16875.1"/>
    <property type="molecule type" value="Genomic_DNA"/>
</dbReference>
<feature type="signal peptide" evidence="1">
    <location>
        <begin position="1"/>
        <end position="22"/>
    </location>
</feature>
<dbReference type="AlphaFoldDB" id="A0A1M5HLP2"/>
<proteinExistence type="predicted"/>
<gene>
    <name evidence="2" type="ORF">SAMN05444405_1294</name>
</gene>
<keyword evidence="1" id="KW-0732">Signal</keyword>
<reference evidence="2 3" key="1">
    <citation type="submission" date="2016-11" db="EMBL/GenBank/DDBJ databases">
        <authorList>
            <person name="Jaros S."/>
            <person name="Januszkiewicz K."/>
            <person name="Wedrychowicz H."/>
        </authorList>
    </citation>
    <scope>NUCLEOTIDE SEQUENCE [LARGE SCALE GENOMIC DNA]</scope>
    <source>
        <strain evidence="2 3">DSM 26991</strain>
    </source>
</reference>
<name>A0A1M5HLP2_9BACE</name>
<dbReference type="OrthoDB" id="1453008at2"/>
<protein>
    <recommendedName>
        <fullName evidence="4">Lipoprotein</fullName>
    </recommendedName>
</protein>
<dbReference type="RefSeq" id="WP_073404328.1">
    <property type="nucleotide sequence ID" value="NZ_FQTV01000029.1"/>
</dbReference>
<keyword evidence="3" id="KW-1185">Reference proteome</keyword>
<dbReference type="Proteomes" id="UP000184509">
    <property type="component" value="Unassembled WGS sequence"/>
</dbReference>
<organism evidence="2 3">
    <name type="scientific">Bacteroides luti</name>
    <dbReference type="NCBI Taxonomy" id="1297750"/>
    <lineage>
        <taxon>Bacteria</taxon>
        <taxon>Pseudomonadati</taxon>
        <taxon>Bacteroidota</taxon>
        <taxon>Bacteroidia</taxon>
        <taxon>Bacteroidales</taxon>
        <taxon>Bacteroidaceae</taxon>
        <taxon>Bacteroides</taxon>
    </lineage>
</organism>